<dbReference type="Proteomes" id="UP000002945">
    <property type="component" value="Unassembled WGS sequence"/>
</dbReference>
<evidence type="ECO:0000256" key="5">
    <source>
        <dbReference type="ARBA" id="ARBA00023163"/>
    </source>
</evidence>
<dbReference type="SUPFAM" id="SSF88659">
    <property type="entry name" value="Sigma3 and sigma4 domains of RNA polymerase sigma factors"/>
    <property type="match status" value="1"/>
</dbReference>
<evidence type="ECO:0000259" key="6">
    <source>
        <dbReference type="Pfam" id="PF04542"/>
    </source>
</evidence>
<dbReference type="PANTHER" id="PTHR43133">
    <property type="entry name" value="RNA POLYMERASE ECF-TYPE SIGMA FACTO"/>
    <property type="match status" value="1"/>
</dbReference>
<gene>
    <name evidence="7" type="ORF">KAOT1_09451</name>
</gene>
<evidence type="ECO:0000313" key="8">
    <source>
        <dbReference type="Proteomes" id="UP000002945"/>
    </source>
</evidence>
<keyword evidence="3" id="KW-0731">Sigma factor</keyword>
<dbReference type="OrthoDB" id="1163416at2"/>
<dbReference type="STRING" id="391587.KAOT1_09451"/>
<keyword evidence="4" id="KW-0238">DNA-binding</keyword>
<name>A9E3Y0_9FLAO</name>
<evidence type="ECO:0000313" key="7">
    <source>
        <dbReference type="EMBL" id="EDP95287.1"/>
    </source>
</evidence>
<dbReference type="InterPro" id="IPR007627">
    <property type="entry name" value="RNA_pol_sigma70_r2"/>
</dbReference>
<evidence type="ECO:0000256" key="1">
    <source>
        <dbReference type="ARBA" id="ARBA00010641"/>
    </source>
</evidence>
<comment type="caution">
    <text evidence="7">The sequence shown here is derived from an EMBL/GenBank/DDBJ whole genome shotgun (WGS) entry which is preliminary data.</text>
</comment>
<keyword evidence="5" id="KW-0804">Transcription</keyword>
<dbReference type="eggNOG" id="COG1595">
    <property type="taxonomic scope" value="Bacteria"/>
</dbReference>
<dbReference type="NCBIfam" id="TIGR02937">
    <property type="entry name" value="sigma70-ECF"/>
    <property type="match status" value="1"/>
</dbReference>
<dbReference type="InterPro" id="IPR039425">
    <property type="entry name" value="RNA_pol_sigma-70-like"/>
</dbReference>
<dbReference type="InterPro" id="IPR013325">
    <property type="entry name" value="RNA_pol_sigma_r2"/>
</dbReference>
<proteinExistence type="inferred from homology"/>
<dbReference type="EMBL" id="ABIB01000009">
    <property type="protein sequence ID" value="EDP95287.1"/>
    <property type="molecule type" value="Genomic_DNA"/>
</dbReference>
<comment type="similarity">
    <text evidence="1">Belongs to the sigma-70 factor family. ECF subfamily.</text>
</comment>
<evidence type="ECO:0000256" key="4">
    <source>
        <dbReference type="ARBA" id="ARBA00023125"/>
    </source>
</evidence>
<evidence type="ECO:0000256" key="3">
    <source>
        <dbReference type="ARBA" id="ARBA00023082"/>
    </source>
</evidence>
<dbReference type="HOGENOM" id="CLU_047691_16_1_10"/>
<dbReference type="InterPro" id="IPR036388">
    <property type="entry name" value="WH-like_DNA-bd_sf"/>
</dbReference>
<dbReference type="PANTHER" id="PTHR43133:SF8">
    <property type="entry name" value="RNA POLYMERASE SIGMA FACTOR HI_1459-RELATED"/>
    <property type="match status" value="1"/>
</dbReference>
<keyword evidence="7" id="KW-0346">Stress response</keyword>
<reference evidence="7 8" key="1">
    <citation type="journal article" date="2011" name="J. Bacteriol.">
        <title>Genome sequence of the algicidal bacterium Kordia algicida OT-1.</title>
        <authorList>
            <person name="Lee H.S."/>
            <person name="Kang S.G."/>
            <person name="Kwon K.K."/>
            <person name="Lee J.H."/>
            <person name="Kim S.J."/>
        </authorList>
    </citation>
    <scope>NUCLEOTIDE SEQUENCE [LARGE SCALE GENOMIC DNA]</scope>
    <source>
        <strain evidence="7 8">OT-1</strain>
    </source>
</reference>
<dbReference type="Pfam" id="PF04542">
    <property type="entry name" value="Sigma70_r2"/>
    <property type="match status" value="1"/>
</dbReference>
<keyword evidence="8" id="KW-1185">Reference proteome</keyword>
<dbReference type="GO" id="GO:0006352">
    <property type="term" value="P:DNA-templated transcription initiation"/>
    <property type="evidence" value="ECO:0007669"/>
    <property type="project" value="InterPro"/>
</dbReference>
<sequence length="182" mass="21440">MNDQSLLQLLTSDQKEKAFVKIYRYFPKVSRFICKHGGTKEEAQDVFQEALLIFYRKANTPNFKLTARIETYVFSICKYLWKDQLKQKNKQSDAFEQAFLKDETIPVETHIQEEEKYQLAEKALKSIGDKCLKLLSLFYIDKKKMRDIAKLLGFTSESSAKTQKYKCLERAKNELRTLKANR</sequence>
<keyword evidence="2" id="KW-0805">Transcription regulation</keyword>
<dbReference type="GO" id="GO:0016987">
    <property type="term" value="F:sigma factor activity"/>
    <property type="evidence" value="ECO:0007669"/>
    <property type="project" value="UniProtKB-KW"/>
</dbReference>
<evidence type="ECO:0000256" key="2">
    <source>
        <dbReference type="ARBA" id="ARBA00023015"/>
    </source>
</evidence>
<dbReference type="Gene3D" id="1.10.10.10">
    <property type="entry name" value="Winged helix-like DNA-binding domain superfamily/Winged helix DNA-binding domain"/>
    <property type="match status" value="1"/>
</dbReference>
<feature type="domain" description="RNA polymerase sigma-70 region 2" evidence="6">
    <location>
        <begin position="24"/>
        <end position="89"/>
    </location>
</feature>
<accession>A9E3Y0</accession>
<organism evidence="7 8">
    <name type="scientific">Kordia algicida OT-1</name>
    <dbReference type="NCBI Taxonomy" id="391587"/>
    <lineage>
        <taxon>Bacteria</taxon>
        <taxon>Pseudomonadati</taxon>
        <taxon>Bacteroidota</taxon>
        <taxon>Flavobacteriia</taxon>
        <taxon>Flavobacteriales</taxon>
        <taxon>Flavobacteriaceae</taxon>
        <taxon>Kordia</taxon>
    </lineage>
</organism>
<dbReference type="SUPFAM" id="SSF88946">
    <property type="entry name" value="Sigma2 domain of RNA polymerase sigma factors"/>
    <property type="match status" value="1"/>
</dbReference>
<protein>
    <submittedName>
        <fullName evidence="7">RNA polymerase, sigma-E factor heat shock and oxidative stress</fullName>
    </submittedName>
</protein>
<dbReference type="InterPro" id="IPR013324">
    <property type="entry name" value="RNA_pol_sigma_r3/r4-like"/>
</dbReference>
<dbReference type="GO" id="GO:0003677">
    <property type="term" value="F:DNA binding"/>
    <property type="evidence" value="ECO:0007669"/>
    <property type="project" value="UniProtKB-KW"/>
</dbReference>
<dbReference type="Gene3D" id="1.10.1740.10">
    <property type="match status" value="1"/>
</dbReference>
<dbReference type="AlphaFoldDB" id="A9E3Y0"/>
<dbReference type="RefSeq" id="WP_007094452.1">
    <property type="nucleotide sequence ID" value="NZ_CP142125.1"/>
</dbReference>
<dbReference type="InterPro" id="IPR014284">
    <property type="entry name" value="RNA_pol_sigma-70_dom"/>
</dbReference>